<dbReference type="SUPFAM" id="SSF53098">
    <property type="entry name" value="Ribonuclease H-like"/>
    <property type="match status" value="1"/>
</dbReference>
<feature type="non-terminal residue" evidence="2">
    <location>
        <position position="1"/>
    </location>
</feature>
<reference evidence="2" key="1">
    <citation type="submission" date="2021-02" db="EMBL/GenBank/DDBJ databases">
        <authorList>
            <person name="Nowell W R."/>
        </authorList>
    </citation>
    <scope>NUCLEOTIDE SEQUENCE</scope>
</reference>
<dbReference type="InterPro" id="IPR008906">
    <property type="entry name" value="HATC_C_dom"/>
</dbReference>
<evidence type="ECO:0000313" key="2">
    <source>
        <dbReference type="EMBL" id="CAF3900525.1"/>
    </source>
</evidence>
<dbReference type="Proteomes" id="UP000676336">
    <property type="component" value="Unassembled WGS sequence"/>
</dbReference>
<accession>A0A8S2LPW7</accession>
<name>A0A8S2LPW7_9BILA</name>
<gene>
    <name evidence="2" type="ORF">SMN809_LOCUS6611</name>
</gene>
<comment type="caution">
    <text evidence="2">The sequence shown here is derived from an EMBL/GenBank/DDBJ whole genome shotgun (WGS) entry which is preliminary data.</text>
</comment>
<dbReference type="EMBL" id="CAJOBI010001812">
    <property type="protein sequence ID" value="CAF3900525.1"/>
    <property type="molecule type" value="Genomic_DNA"/>
</dbReference>
<dbReference type="GO" id="GO:0046983">
    <property type="term" value="F:protein dimerization activity"/>
    <property type="evidence" value="ECO:0007669"/>
    <property type="project" value="InterPro"/>
</dbReference>
<dbReference type="Pfam" id="PF05699">
    <property type="entry name" value="Dimer_Tnp_hAT"/>
    <property type="match status" value="1"/>
</dbReference>
<dbReference type="AlphaFoldDB" id="A0A8S2LPW7"/>
<sequence length="176" mass="20022">IASFLNPTTYFYLREDENFIETTKKLIVIKHKDQIMTSSHVTNSCSTRLLSKNDNNKPLRAIESFLVNCEASFSSNSSSTSANNTFTIQQEIGYYTSSIDKETDFESFWKINQQNLPGLTNLARYYCMMPATSVASESAFSVAGYIQRKTRSSLSPTTLRYLMLLRNYEISDFTSS</sequence>
<organism evidence="2 3">
    <name type="scientific">Rotaria magnacalcarata</name>
    <dbReference type="NCBI Taxonomy" id="392030"/>
    <lineage>
        <taxon>Eukaryota</taxon>
        <taxon>Metazoa</taxon>
        <taxon>Spiralia</taxon>
        <taxon>Gnathifera</taxon>
        <taxon>Rotifera</taxon>
        <taxon>Eurotatoria</taxon>
        <taxon>Bdelloidea</taxon>
        <taxon>Philodinida</taxon>
        <taxon>Philodinidae</taxon>
        <taxon>Rotaria</taxon>
    </lineage>
</organism>
<dbReference type="InterPro" id="IPR012337">
    <property type="entry name" value="RNaseH-like_sf"/>
</dbReference>
<feature type="domain" description="HAT C-terminal dimerisation" evidence="1">
    <location>
        <begin position="102"/>
        <end position="167"/>
    </location>
</feature>
<proteinExistence type="predicted"/>
<evidence type="ECO:0000313" key="3">
    <source>
        <dbReference type="Proteomes" id="UP000676336"/>
    </source>
</evidence>
<protein>
    <recommendedName>
        <fullName evidence="1">HAT C-terminal dimerisation domain-containing protein</fullName>
    </recommendedName>
</protein>
<evidence type="ECO:0000259" key="1">
    <source>
        <dbReference type="Pfam" id="PF05699"/>
    </source>
</evidence>